<dbReference type="OrthoDB" id="5141876at2"/>
<gene>
    <name evidence="5" type="ORF">SAMN02745207_01683</name>
</gene>
<evidence type="ECO:0000256" key="1">
    <source>
        <dbReference type="ARBA" id="ARBA00001470"/>
    </source>
</evidence>
<comment type="similarity">
    <text evidence="4">Belongs to the cellobiose 2-epimerase family.</text>
</comment>
<dbReference type="PANTHER" id="PTHR15108">
    <property type="entry name" value="N-ACYLGLUCOSAMINE-2-EPIMERASE"/>
    <property type="match status" value="1"/>
</dbReference>
<comment type="catalytic activity">
    <reaction evidence="1 4">
        <text>D-cellobiose = beta-D-glucosyl-(1-&gt;4)-D-mannopyranose</text>
        <dbReference type="Rhea" id="RHEA:23384"/>
        <dbReference type="ChEBI" id="CHEBI:17057"/>
        <dbReference type="ChEBI" id="CHEBI:47931"/>
        <dbReference type="EC" id="5.1.3.11"/>
    </reaction>
</comment>
<dbReference type="AlphaFoldDB" id="A0A1M5UB33"/>
<comment type="function">
    <text evidence="4">Catalyzes the reversible epimerization of cellobiose to 4-O-beta-D-glucopyranosyl-D-mannose (Glc-Man).</text>
</comment>
<evidence type="ECO:0000256" key="2">
    <source>
        <dbReference type="ARBA" id="ARBA00008558"/>
    </source>
</evidence>
<dbReference type="EC" id="5.1.3.11" evidence="4"/>
<dbReference type="Gene3D" id="1.50.10.10">
    <property type="match status" value="1"/>
</dbReference>
<evidence type="ECO:0000256" key="3">
    <source>
        <dbReference type="ARBA" id="ARBA00023235"/>
    </source>
</evidence>
<dbReference type="InterPro" id="IPR008928">
    <property type="entry name" value="6-hairpin_glycosidase_sf"/>
</dbReference>
<dbReference type="EMBL" id="FQXM01000007">
    <property type="protein sequence ID" value="SHH60150.1"/>
    <property type="molecule type" value="Genomic_DNA"/>
</dbReference>
<keyword evidence="6" id="KW-1185">Reference proteome</keyword>
<evidence type="ECO:0000313" key="5">
    <source>
        <dbReference type="EMBL" id="SHH60150.1"/>
    </source>
</evidence>
<reference evidence="5 6" key="1">
    <citation type="submission" date="2016-11" db="EMBL/GenBank/DDBJ databases">
        <authorList>
            <person name="Jaros S."/>
            <person name="Januszkiewicz K."/>
            <person name="Wedrychowicz H."/>
        </authorList>
    </citation>
    <scope>NUCLEOTIDE SEQUENCE [LARGE SCALE GENOMIC DNA]</scope>
    <source>
        <strain evidence="5 6">DSM 8605</strain>
    </source>
</reference>
<dbReference type="GO" id="GO:0047736">
    <property type="term" value="F:cellobiose epimerase activity"/>
    <property type="evidence" value="ECO:0007669"/>
    <property type="project" value="UniProtKB-UniRule"/>
</dbReference>
<accession>A0A1M5UB33</accession>
<sequence length="390" mass="46633">MDDLREEILKDLQENIMPFWMNLKDDEYGGFYGWVDYDLNLIKSTDKGGIATARYLWSFSSMYRFTKDEKYKECANHAYKFLLNNFLDKEWKGLYWMVDYKGNVTDYRKHVYTQSFGIYALSEYYRATGHEESLEMAKDLYYLIESKGFNNKNNAYMEEFNREWDISPNEMLSENGVVADITTNTHLHVLEAYTNLYRVWPDKELKENINKLIKIFYEYIYNKDTKFLKVFFDNKWNEIIDLKSYGHDIEASWLIDEALKVIASDNKEYLQMVVDIAYNIAKEGVLKDGSLKNEKEKGKDDLTKVWWVQAEAMVGFVNAYERTKDKKFLELVSGLWKYTKENVIDKRKNGEWYWSVEENNKPTEREIAGPWKTPYHNTRFCLEILERIDK</sequence>
<evidence type="ECO:0000313" key="6">
    <source>
        <dbReference type="Proteomes" id="UP000184447"/>
    </source>
</evidence>
<dbReference type="InterPro" id="IPR028584">
    <property type="entry name" value="Cellobiose_2_epim"/>
</dbReference>
<dbReference type="GO" id="GO:0005975">
    <property type="term" value="P:carbohydrate metabolic process"/>
    <property type="evidence" value="ECO:0007669"/>
    <property type="project" value="InterPro"/>
</dbReference>
<dbReference type="Pfam" id="PF07221">
    <property type="entry name" value="GlcNAc_2-epim"/>
    <property type="match status" value="1"/>
</dbReference>
<name>A0A1M5UB33_9CLOT</name>
<proteinExistence type="inferred from homology"/>
<dbReference type="SUPFAM" id="SSF48208">
    <property type="entry name" value="Six-hairpin glycosidases"/>
    <property type="match status" value="1"/>
</dbReference>
<dbReference type="InterPro" id="IPR012341">
    <property type="entry name" value="6hp_glycosidase-like_sf"/>
</dbReference>
<keyword evidence="3 4" id="KW-0413">Isomerase</keyword>
<evidence type="ECO:0000256" key="4">
    <source>
        <dbReference type="HAMAP-Rule" id="MF_00929"/>
    </source>
</evidence>
<comment type="similarity">
    <text evidence="2">Belongs to the N-acylglucosamine 2-epimerase family.</text>
</comment>
<dbReference type="STRING" id="1121316.SAMN02745207_01683"/>
<dbReference type="HAMAP" id="MF_00929">
    <property type="entry name" value="Cellobiose_2_epim"/>
    <property type="match status" value="1"/>
</dbReference>
<protein>
    <recommendedName>
        <fullName evidence="4">Cellobiose 2-epimerase</fullName>
        <shortName evidence="4">CE</shortName>
        <ecNumber evidence="4">5.1.3.11</ecNumber>
    </recommendedName>
</protein>
<dbReference type="RefSeq" id="WP_073337985.1">
    <property type="nucleotide sequence ID" value="NZ_FQXM01000007.1"/>
</dbReference>
<dbReference type="InterPro" id="IPR010819">
    <property type="entry name" value="AGE/CE"/>
</dbReference>
<dbReference type="Proteomes" id="UP000184447">
    <property type="component" value="Unassembled WGS sequence"/>
</dbReference>
<organism evidence="5 6">
    <name type="scientific">Clostridium grantii DSM 8605</name>
    <dbReference type="NCBI Taxonomy" id="1121316"/>
    <lineage>
        <taxon>Bacteria</taxon>
        <taxon>Bacillati</taxon>
        <taxon>Bacillota</taxon>
        <taxon>Clostridia</taxon>
        <taxon>Eubacteriales</taxon>
        <taxon>Clostridiaceae</taxon>
        <taxon>Clostridium</taxon>
    </lineage>
</organism>